<keyword evidence="5" id="KW-0540">Nuclease</keyword>
<evidence type="ECO:0000256" key="2">
    <source>
        <dbReference type="ARBA" id="ARBA00010489"/>
    </source>
</evidence>
<keyword evidence="8" id="KW-0539">Nucleus</keyword>
<dbReference type="GO" id="GO:0005634">
    <property type="term" value="C:nucleus"/>
    <property type="evidence" value="ECO:0007669"/>
    <property type="project" value="UniProtKB-SubCell"/>
</dbReference>
<gene>
    <name evidence="12" type="ORF">CERSUDRAFT_87427</name>
</gene>
<feature type="region of interest" description="Disordered" evidence="10">
    <location>
        <begin position="21"/>
        <end position="85"/>
    </location>
</feature>
<evidence type="ECO:0000256" key="5">
    <source>
        <dbReference type="ARBA" id="ARBA00022722"/>
    </source>
</evidence>
<keyword evidence="4" id="KW-0698">rRNA processing</keyword>
<feature type="compositionally biased region" description="Polar residues" evidence="10">
    <location>
        <begin position="64"/>
        <end position="74"/>
    </location>
</feature>
<proteinExistence type="inferred from homology"/>
<dbReference type="InterPro" id="IPR012337">
    <property type="entry name" value="RNaseH-like_sf"/>
</dbReference>
<evidence type="ECO:0000256" key="4">
    <source>
        <dbReference type="ARBA" id="ARBA00022552"/>
    </source>
</evidence>
<reference evidence="12 13" key="1">
    <citation type="journal article" date="2012" name="Proc. Natl. Acad. Sci. U.S.A.">
        <title>Comparative genomics of Ceriporiopsis subvermispora and Phanerochaete chrysosporium provide insight into selective ligninolysis.</title>
        <authorList>
            <person name="Fernandez-Fueyo E."/>
            <person name="Ruiz-Duenas F.J."/>
            <person name="Ferreira P."/>
            <person name="Floudas D."/>
            <person name="Hibbett D.S."/>
            <person name="Canessa P."/>
            <person name="Larrondo L.F."/>
            <person name="James T.Y."/>
            <person name="Seelenfreund D."/>
            <person name="Lobos S."/>
            <person name="Polanco R."/>
            <person name="Tello M."/>
            <person name="Honda Y."/>
            <person name="Watanabe T."/>
            <person name="Watanabe T."/>
            <person name="Ryu J.S."/>
            <person name="Kubicek C.P."/>
            <person name="Schmoll M."/>
            <person name="Gaskell J."/>
            <person name="Hammel K.E."/>
            <person name="St John F.J."/>
            <person name="Vanden Wymelenberg A."/>
            <person name="Sabat G."/>
            <person name="Splinter BonDurant S."/>
            <person name="Syed K."/>
            <person name="Yadav J.S."/>
            <person name="Doddapaneni H."/>
            <person name="Subramanian V."/>
            <person name="Lavin J.L."/>
            <person name="Oguiza J.A."/>
            <person name="Perez G."/>
            <person name="Pisabarro A.G."/>
            <person name="Ramirez L."/>
            <person name="Santoyo F."/>
            <person name="Master E."/>
            <person name="Coutinho P.M."/>
            <person name="Henrissat B."/>
            <person name="Lombard V."/>
            <person name="Magnuson J.K."/>
            <person name="Kuees U."/>
            <person name="Hori C."/>
            <person name="Igarashi K."/>
            <person name="Samejima M."/>
            <person name="Held B.W."/>
            <person name="Barry K.W."/>
            <person name="LaButti K.M."/>
            <person name="Lapidus A."/>
            <person name="Lindquist E.A."/>
            <person name="Lucas S.M."/>
            <person name="Riley R."/>
            <person name="Salamov A.A."/>
            <person name="Hoffmeister D."/>
            <person name="Schwenk D."/>
            <person name="Hadar Y."/>
            <person name="Yarden O."/>
            <person name="de Vries R.P."/>
            <person name="Wiebenga A."/>
            <person name="Stenlid J."/>
            <person name="Eastwood D."/>
            <person name="Grigoriev I.V."/>
            <person name="Berka R.M."/>
            <person name="Blanchette R.A."/>
            <person name="Kersten P."/>
            <person name="Martinez A.T."/>
            <person name="Vicuna R."/>
            <person name="Cullen D."/>
        </authorList>
    </citation>
    <scope>NUCLEOTIDE SEQUENCE [LARGE SCALE GENOMIC DNA]</scope>
    <source>
        <strain evidence="12 13">B</strain>
    </source>
</reference>
<dbReference type="FunFam" id="3.30.420.10:FF:000007">
    <property type="entry name" value="Interferon-stimulated exonuclease gene 20"/>
    <property type="match status" value="1"/>
</dbReference>
<dbReference type="Gene3D" id="3.30.420.10">
    <property type="entry name" value="Ribonuclease H-like superfamily/Ribonuclease H"/>
    <property type="match status" value="1"/>
</dbReference>
<feature type="compositionally biased region" description="Basic and acidic residues" evidence="10">
    <location>
        <begin position="327"/>
        <end position="336"/>
    </location>
</feature>
<dbReference type="Pfam" id="PF00929">
    <property type="entry name" value="RNase_T"/>
    <property type="match status" value="1"/>
</dbReference>
<keyword evidence="6" id="KW-0378">Hydrolase</keyword>
<dbReference type="GO" id="GO:0008408">
    <property type="term" value="F:3'-5' exonuclease activity"/>
    <property type="evidence" value="ECO:0007669"/>
    <property type="project" value="InterPro"/>
</dbReference>
<dbReference type="STRING" id="914234.M2Q8C8"/>
<dbReference type="InterPro" id="IPR013520">
    <property type="entry name" value="Ribonucl_H"/>
</dbReference>
<evidence type="ECO:0000313" key="12">
    <source>
        <dbReference type="EMBL" id="EMD33103.1"/>
    </source>
</evidence>
<evidence type="ECO:0000256" key="3">
    <source>
        <dbReference type="ARBA" id="ARBA00016937"/>
    </source>
</evidence>
<evidence type="ECO:0000313" key="13">
    <source>
        <dbReference type="Proteomes" id="UP000016930"/>
    </source>
</evidence>
<dbReference type="PANTHER" id="PTHR12801">
    <property type="entry name" value="RNA EXONUCLEASE REXO1 / RECO3 FAMILY MEMBER-RELATED"/>
    <property type="match status" value="1"/>
</dbReference>
<dbReference type="SMART" id="SM00479">
    <property type="entry name" value="EXOIII"/>
    <property type="match status" value="1"/>
</dbReference>
<dbReference type="CDD" id="cd06144">
    <property type="entry name" value="REX4_like"/>
    <property type="match status" value="1"/>
</dbReference>
<dbReference type="Proteomes" id="UP000016930">
    <property type="component" value="Unassembled WGS sequence"/>
</dbReference>
<comment type="function">
    <text evidence="9">Exoribonuclease involved in ribosome biosynthesis. Involved in the processing of ITS1, the internal transcribed spacer localized between the 18S and 5.8S rRNAs.</text>
</comment>
<protein>
    <recommendedName>
        <fullName evidence="3">RNA exonuclease 4</fullName>
    </recommendedName>
</protein>
<evidence type="ECO:0000256" key="10">
    <source>
        <dbReference type="SAM" id="MobiDB-lite"/>
    </source>
</evidence>
<feature type="compositionally biased region" description="Polar residues" evidence="10">
    <location>
        <begin position="374"/>
        <end position="384"/>
    </location>
</feature>
<dbReference type="GO" id="GO:0006364">
    <property type="term" value="P:rRNA processing"/>
    <property type="evidence" value="ECO:0007669"/>
    <property type="project" value="UniProtKB-KW"/>
</dbReference>
<evidence type="ECO:0000256" key="9">
    <source>
        <dbReference type="ARBA" id="ARBA00025599"/>
    </source>
</evidence>
<dbReference type="InterPro" id="IPR047021">
    <property type="entry name" value="REXO1/3/4-like"/>
</dbReference>
<name>M2Q8C8_CERS8</name>
<evidence type="ECO:0000256" key="8">
    <source>
        <dbReference type="ARBA" id="ARBA00023242"/>
    </source>
</evidence>
<dbReference type="GO" id="GO:0000027">
    <property type="term" value="P:ribosomal large subunit assembly"/>
    <property type="evidence" value="ECO:0007669"/>
    <property type="project" value="TreeGrafter"/>
</dbReference>
<dbReference type="HOGENOM" id="CLU_022453_6_0_1"/>
<dbReference type="AlphaFoldDB" id="M2Q8C8"/>
<feature type="compositionally biased region" description="Polar residues" evidence="10">
    <location>
        <begin position="348"/>
        <end position="364"/>
    </location>
</feature>
<evidence type="ECO:0000256" key="6">
    <source>
        <dbReference type="ARBA" id="ARBA00022801"/>
    </source>
</evidence>
<evidence type="ECO:0000256" key="7">
    <source>
        <dbReference type="ARBA" id="ARBA00022839"/>
    </source>
</evidence>
<evidence type="ECO:0000259" key="11">
    <source>
        <dbReference type="SMART" id="SM00479"/>
    </source>
</evidence>
<dbReference type="SUPFAM" id="SSF53098">
    <property type="entry name" value="Ribonuclease H-like"/>
    <property type="match status" value="1"/>
</dbReference>
<keyword evidence="13" id="KW-1185">Reference proteome</keyword>
<feature type="region of interest" description="Disordered" evidence="10">
    <location>
        <begin position="282"/>
        <end position="390"/>
    </location>
</feature>
<keyword evidence="7" id="KW-0269">Exonuclease</keyword>
<dbReference type="EMBL" id="KB445807">
    <property type="protein sequence ID" value="EMD33103.1"/>
    <property type="molecule type" value="Genomic_DNA"/>
</dbReference>
<comment type="similarity">
    <text evidence="2">Belongs to the REXO4 family.</text>
</comment>
<accession>M2Q8C8</accession>
<dbReference type="GO" id="GO:0003676">
    <property type="term" value="F:nucleic acid binding"/>
    <property type="evidence" value="ECO:0007669"/>
    <property type="project" value="InterPro"/>
</dbReference>
<feature type="compositionally biased region" description="Low complexity" evidence="10">
    <location>
        <begin position="315"/>
        <end position="324"/>
    </location>
</feature>
<sequence length="390" mass="42895">MPRGQSAAATPSSNWLQLQKKLGKLPQRSQATEITTVRYKKRKLSHPSPSPGPDTVQEEVEISHASTSKVTLSTYAGPESRNGESVSALRKMIAGELELSPKREQPGTYLSMDCEMVGVGLEGKESSLARVSIVNYYGVVMLDEFVRQRERVVDYRTQWSGVRERDLINAKTFVEVQQLVADLIKERVLVGHAVYNDLKALLLSHPRPMTRDTQVLSSKHKVMKGSRPALRNLVHQELGVSIQSGEHSSVIDARATMAVFRLHRKTWEKTFIHMASAKLSITASKKRKLDDTDDASETGDTAQEKQEFPGGGRKGVSSGLSVVVKRQRTESSKGSRAEAPPSKGSRTKGASSKSSQTKGAPSKSSRAKGDRSKGSQTKQATKDQWWTKLA</sequence>
<dbReference type="InterPro" id="IPR037431">
    <property type="entry name" value="REX4_DEDDh_dom"/>
</dbReference>
<dbReference type="PANTHER" id="PTHR12801:SF45">
    <property type="entry name" value="RNA EXONUCLEASE 4"/>
    <property type="match status" value="1"/>
</dbReference>
<evidence type="ECO:0000256" key="1">
    <source>
        <dbReference type="ARBA" id="ARBA00004123"/>
    </source>
</evidence>
<organism evidence="12 13">
    <name type="scientific">Ceriporiopsis subvermispora (strain B)</name>
    <name type="common">White-rot fungus</name>
    <name type="synonym">Gelatoporia subvermispora</name>
    <dbReference type="NCBI Taxonomy" id="914234"/>
    <lineage>
        <taxon>Eukaryota</taxon>
        <taxon>Fungi</taxon>
        <taxon>Dikarya</taxon>
        <taxon>Basidiomycota</taxon>
        <taxon>Agaricomycotina</taxon>
        <taxon>Agaricomycetes</taxon>
        <taxon>Polyporales</taxon>
        <taxon>Gelatoporiaceae</taxon>
        <taxon>Gelatoporia</taxon>
    </lineage>
</organism>
<comment type="subcellular location">
    <subcellularLocation>
        <location evidence="1">Nucleus</location>
    </subcellularLocation>
</comment>
<feature type="domain" description="Exonuclease" evidence="11">
    <location>
        <begin position="108"/>
        <end position="269"/>
    </location>
</feature>
<dbReference type="InterPro" id="IPR036397">
    <property type="entry name" value="RNaseH_sf"/>
</dbReference>
<dbReference type="OrthoDB" id="8191639at2759"/>